<dbReference type="EMBL" id="JAUQSX010000004">
    <property type="protein sequence ID" value="MDO7846415.1"/>
    <property type="molecule type" value="Genomic_DNA"/>
</dbReference>
<reference evidence="1" key="1">
    <citation type="submission" date="2023-07" db="EMBL/GenBank/DDBJ databases">
        <authorList>
            <person name="Kim M.K."/>
        </authorList>
    </citation>
    <scope>NUCLEOTIDE SEQUENCE</scope>
    <source>
        <strain evidence="1">M29</strain>
    </source>
</reference>
<dbReference type="InterPro" id="IPR012467">
    <property type="entry name" value="DUF1684"/>
</dbReference>
<dbReference type="Proteomes" id="UP001167796">
    <property type="component" value="Unassembled WGS sequence"/>
</dbReference>
<dbReference type="Gene3D" id="6.10.250.1680">
    <property type="match status" value="1"/>
</dbReference>
<organism evidence="1 2">
    <name type="scientific">Hymenobacter mellowenesis</name>
    <dbReference type="NCBI Taxonomy" id="3063995"/>
    <lineage>
        <taxon>Bacteria</taxon>
        <taxon>Pseudomonadati</taxon>
        <taxon>Bacteroidota</taxon>
        <taxon>Cytophagia</taxon>
        <taxon>Cytophagales</taxon>
        <taxon>Hymenobacteraceae</taxon>
        <taxon>Hymenobacter</taxon>
    </lineage>
</organism>
<dbReference type="PANTHER" id="PTHR41913:SF1">
    <property type="entry name" value="DUF1684 DOMAIN-CONTAINING PROTEIN"/>
    <property type="match status" value="1"/>
</dbReference>
<dbReference type="RefSeq" id="WP_305011104.1">
    <property type="nucleotide sequence ID" value="NZ_JAUQSX010000004.1"/>
</dbReference>
<evidence type="ECO:0000313" key="2">
    <source>
        <dbReference type="Proteomes" id="UP001167796"/>
    </source>
</evidence>
<sequence length="211" mass="23407">MIKKLALAAAIIGIIIYCISGLSSEADVYAAQLQKFRSEKNRSFRQSSDSPLSTEQKAAFDSLKYYGPEAAYAFHCTLTRNANADTVLIQMSDNRSEKYLRWGEAAFFPPLDLAVGTMDIATRLTLFRKADGRDSTLFVPFTDNTNGRETYGGGRYLDVPLPAPDSTGLTLDFNRAYNPYCAYNNDYSCPVPPAENRLRVAIPAGEKSFHE</sequence>
<keyword evidence="2" id="KW-1185">Reference proteome</keyword>
<proteinExistence type="predicted"/>
<gene>
    <name evidence="1" type="ORF">Q5H92_08610</name>
</gene>
<name>A0ABT9A9A1_9BACT</name>
<protein>
    <submittedName>
        <fullName evidence="1">DUF1684 domain-containing protein</fullName>
    </submittedName>
</protein>
<evidence type="ECO:0000313" key="1">
    <source>
        <dbReference type="EMBL" id="MDO7846415.1"/>
    </source>
</evidence>
<dbReference type="Pfam" id="PF07920">
    <property type="entry name" value="DUF1684"/>
    <property type="match status" value="1"/>
</dbReference>
<comment type="caution">
    <text evidence="1">The sequence shown here is derived from an EMBL/GenBank/DDBJ whole genome shotgun (WGS) entry which is preliminary data.</text>
</comment>
<dbReference type="PANTHER" id="PTHR41913">
    <property type="entry name" value="DUF1684 DOMAIN-CONTAINING PROTEIN"/>
    <property type="match status" value="1"/>
</dbReference>
<accession>A0ABT9A9A1</accession>